<dbReference type="Pfam" id="PF00275">
    <property type="entry name" value="EPSP_synthase"/>
    <property type="match status" value="1"/>
</dbReference>
<dbReference type="Gene3D" id="3.65.10.10">
    <property type="entry name" value="Enolpyruvate transferase domain"/>
    <property type="match status" value="1"/>
</dbReference>
<comment type="caution">
    <text evidence="9">The sequence shown here is derived from an EMBL/GenBank/DDBJ whole genome shotgun (WGS) entry which is preliminary data.</text>
</comment>
<reference evidence="9" key="1">
    <citation type="submission" date="2022-11" db="EMBL/GenBank/DDBJ databases">
        <authorList>
            <person name="Hyden B.L."/>
            <person name="Feng K."/>
            <person name="Yates T."/>
            <person name="Jawdy S."/>
            <person name="Smart L.B."/>
            <person name="Muchero W."/>
        </authorList>
    </citation>
    <scope>NUCLEOTIDE SEQUENCE</scope>
    <source>
        <tissue evidence="9">Shoot tip</tissue>
    </source>
</reference>
<comment type="catalytic activity">
    <reaction evidence="7">
        <text>3-phosphoshikimate + phosphoenolpyruvate = 5-O-(1-carboxyvinyl)-3-phosphoshikimate + phosphate</text>
        <dbReference type="Rhea" id="RHEA:21256"/>
        <dbReference type="ChEBI" id="CHEBI:43474"/>
        <dbReference type="ChEBI" id="CHEBI:57701"/>
        <dbReference type="ChEBI" id="CHEBI:58702"/>
        <dbReference type="ChEBI" id="CHEBI:145989"/>
        <dbReference type="EC" id="2.5.1.19"/>
    </reaction>
    <physiologicalReaction direction="left-to-right" evidence="7">
        <dbReference type="Rhea" id="RHEA:21257"/>
    </physiologicalReaction>
</comment>
<dbReference type="PANTHER" id="PTHR21090">
    <property type="entry name" value="AROM/DEHYDROQUINATE SYNTHASE"/>
    <property type="match status" value="1"/>
</dbReference>
<dbReference type="OrthoDB" id="197068at2759"/>
<evidence type="ECO:0000259" key="8">
    <source>
        <dbReference type="Pfam" id="PF00275"/>
    </source>
</evidence>
<sequence length="257" mass="27031">MGLKQTKTTGDCNVKVGPLKVLASVATADKPSIVPEIVLQPIKDISGTVTLPGSKSLSNRILLLAALSEGTTVVDNLLNSDDVHYMLGALRTLGLRVEESRELKQVIVEGCGGQFPVGKEAKIDVELFLGNAGTAMRPLTAAVTAAGGNLSYILDGVPRMRERPIGDLVIGLQQLGADVSCSPTNCPPVHVNANGGLPGGKVKLSGSISSQYLTALLMAAPLALGDVEIEIIDKLISVPYVEMTLKLMERYGVLYRT</sequence>
<evidence type="ECO:0000256" key="2">
    <source>
        <dbReference type="ARBA" id="ARBA00009948"/>
    </source>
</evidence>
<name>A0A9Q0SJ88_SALPP</name>
<dbReference type="AlphaFoldDB" id="A0A9Q0SJ88"/>
<dbReference type="SUPFAM" id="SSF55205">
    <property type="entry name" value="EPT/RTPC-like"/>
    <property type="match status" value="1"/>
</dbReference>
<dbReference type="FunFam" id="3.65.10.10:FF:000004">
    <property type="entry name" value="3-phosphoshikimate 1-carboxyvinyltransferase"/>
    <property type="match status" value="1"/>
</dbReference>
<dbReference type="GO" id="GO:0009073">
    <property type="term" value="P:aromatic amino acid family biosynthetic process"/>
    <property type="evidence" value="ECO:0007669"/>
    <property type="project" value="UniProtKB-KW"/>
</dbReference>
<dbReference type="InterPro" id="IPR013792">
    <property type="entry name" value="RNA3'P_cycl/enolpyr_Trfase_a/b"/>
</dbReference>
<protein>
    <recommendedName>
        <fullName evidence="3">3-phosphoshikimate 1-carboxyvinyltransferase</fullName>
        <ecNumber evidence="3">2.5.1.19</ecNumber>
    </recommendedName>
</protein>
<evidence type="ECO:0000256" key="1">
    <source>
        <dbReference type="ARBA" id="ARBA00004811"/>
    </source>
</evidence>
<proteinExistence type="inferred from homology"/>
<evidence type="ECO:0000256" key="6">
    <source>
        <dbReference type="ARBA" id="ARBA00023141"/>
    </source>
</evidence>
<evidence type="ECO:0000256" key="5">
    <source>
        <dbReference type="ARBA" id="ARBA00022679"/>
    </source>
</evidence>
<dbReference type="PROSITE" id="PS00104">
    <property type="entry name" value="EPSP_SYNTHASE_1"/>
    <property type="match status" value="1"/>
</dbReference>
<evidence type="ECO:0000256" key="3">
    <source>
        <dbReference type="ARBA" id="ARBA00012450"/>
    </source>
</evidence>
<reference evidence="9" key="2">
    <citation type="journal article" date="2023" name="Int. J. Mol. Sci.">
        <title>De Novo Assembly and Annotation of 11 Diverse Shrub Willow (Salix) Genomes Reveals Novel Gene Organization in Sex-Linked Regions.</title>
        <authorList>
            <person name="Hyden B."/>
            <person name="Feng K."/>
            <person name="Yates T.B."/>
            <person name="Jawdy S."/>
            <person name="Cereghino C."/>
            <person name="Smart L.B."/>
            <person name="Muchero W."/>
        </authorList>
    </citation>
    <scope>NUCLEOTIDE SEQUENCE</scope>
    <source>
        <tissue evidence="9">Shoot tip</tissue>
    </source>
</reference>
<organism evidence="9 10">
    <name type="scientific">Salix purpurea</name>
    <name type="common">Purple osier willow</name>
    <dbReference type="NCBI Taxonomy" id="77065"/>
    <lineage>
        <taxon>Eukaryota</taxon>
        <taxon>Viridiplantae</taxon>
        <taxon>Streptophyta</taxon>
        <taxon>Embryophyta</taxon>
        <taxon>Tracheophyta</taxon>
        <taxon>Spermatophyta</taxon>
        <taxon>Magnoliopsida</taxon>
        <taxon>eudicotyledons</taxon>
        <taxon>Gunneridae</taxon>
        <taxon>Pentapetalae</taxon>
        <taxon>rosids</taxon>
        <taxon>fabids</taxon>
        <taxon>Malpighiales</taxon>
        <taxon>Salicaceae</taxon>
        <taxon>Saliceae</taxon>
        <taxon>Salix</taxon>
    </lineage>
</organism>
<dbReference type="GO" id="GO:0003866">
    <property type="term" value="F:3-phosphoshikimate 1-carboxyvinyltransferase activity"/>
    <property type="evidence" value="ECO:0007669"/>
    <property type="project" value="UniProtKB-EC"/>
</dbReference>
<evidence type="ECO:0000256" key="4">
    <source>
        <dbReference type="ARBA" id="ARBA00022605"/>
    </source>
</evidence>
<dbReference type="InterPro" id="IPR036968">
    <property type="entry name" value="Enolpyruvate_Tfrase_sf"/>
</dbReference>
<evidence type="ECO:0000313" key="10">
    <source>
        <dbReference type="Proteomes" id="UP001151532"/>
    </source>
</evidence>
<gene>
    <name evidence="9" type="ORF">OIU79_019269</name>
</gene>
<dbReference type="InterPro" id="IPR001986">
    <property type="entry name" value="Enolpyruvate_Tfrase_dom"/>
</dbReference>
<dbReference type="GO" id="GO:0009423">
    <property type="term" value="P:chorismate biosynthetic process"/>
    <property type="evidence" value="ECO:0007669"/>
    <property type="project" value="TreeGrafter"/>
</dbReference>
<keyword evidence="5" id="KW-0808">Transferase</keyword>
<comment type="similarity">
    <text evidence="2">Belongs to the EPSP synthase family.</text>
</comment>
<accession>A0A9Q0SJ88</accession>
<feature type="domain" description="Enolpyruvate transferase" evidence="8">
    <location>
        <begin position="40"/>
        <end position="253"/>
    </location>
</feature>
<dbReference type="GO" id="GO:0008652">
    <property type="term" value="P:amino acid biosynthetic process"/>
    <property type="evidence" value="ECO:0007669"/>
    <property type="project" value="UniProtKB-KW"/>
</dbReference>
<keyword evidence="10" id="KW-1185">Reference proteome</keyword>
<dbReference type="EC" id="2.5.1.19" evidence="3"/>
<comment type="pathway">
    <text evidence="1">Metabolic intermediate biosynthesis; chorismate biosynthesis; chorismate from D-erythrose 4-phosphate and phosphoenolpyruvate: step 6/7.</text>
</comment>
<dbReference type="Proteomes" id="UP001151532">
    <property type="component" value="Chromosome 14"/>
</dbReference>
<evidence type="ECO:0000256" key="7">
    <source>
        <dbReference type="ARBA" id="ARBA00044633"/>
    </source>
</evidence>
<dbReference type="EMBL" id="JAPFFK010000020">
    <property type="protein sequence ID" value="KAJ6679472.1"/>
    <property type="molecule type" value="Genomic_DNA"/>
</dbReference>
<evidence type="ECO:0000313" key="9">
    <source>
        <dbReference type="EMBL" id="KAJ6679472.1"/>
    </source>
</evidence>
<dbReference type="PANTHER" id="PTHR21090:SF5">
    <property type="entry name" value="PENTAFUNCTIONAL AROM POLYPEPTIDE"/>
    <property type="match status" value="1"/>
</dbReference>
<keyword evidence="6" id="KW-0057">Aromatic amino acid biosynthesis</keyword>
<keyword evidence="4" id="KW-0028">Amino-acid biosynthesis</keyword>
<dbReference type="InterPro" id="IPR023193">
    <property type="entry name" value="EPSP_synthase_CS"/>
</dbReference>